<evidence type="ECO:0000256" key="3">
    <source>
        <dbReference type="ARBA" id="ARBA00022553"/>
    </source>
</evidence>
<reference evidence="7 8" key="1">
    <citation type="submission" date="2024-12" db="EMBL/GenBank/DDBJ databases">
        <authorList>
            <person name="Hu S."/>
        </authorList>
    </citation>
    <scope>NUCLEOTIDE SEQUENCE [LARGE SCALE GENOMIC DNA]</scope>
    <source>
        <strain evidence="7 8">THG-T11</strain>
    </source>
</reference>
<evidence type="ECO:0000256" key="2">
    <source>
        <dbReference type="ARBA" id="ARBA00012438"/>
    </source>
</evidence>
<dbReference type="PROSITE" id="PS50109">
    <property type="entry name" value="HIS_KIN"/>
    <property type="match status" value="1"/>
</dbReference>
<keyword evidence="5" id="KW-0812">Transmembrane</keyword>
<dbReference type="EMBL" id="SSHJ02000007">
    <property type="protein sequence ID" value="MFN0256734.1"/>
    <property type="molecule type" value="Genomic_DNA"/>
</dbReference>
<keyword evidence="8" id="KW-1185">Reference proteome</keyword>
<dbReference type="SUPFAM" id="SSF55874">
    <property type="entry name" value="ATPase domain of HSP90 chaperone/DNA topoisomerase II/histidine kinase"/>
    <property type="match status" value="1"/>
</dbReference>
<accession>A0ABW9J866</accession>
<name>A0ABW9J866_9SPHI</name>
<feature type="domain" description="Histidine kinase" evidence="6">
    <location>
        <begin position="374"/>
        <end position="591"/>
    </location>
</feature>
<dbReference type="InterPro" id="IPR004358">
    <property type="entry name" value="Sig_transdc_His_kin-like_C"/>
</dbReference>
<dbReference type="PANTHER" id="PTHR43547">
    <property type="entry name" value="TWO-COMPONENT HISTIDINE KINASE"/>
    <property type="match status" value="1"/>
</dbReference>
<dbReference type="CDD" id="cd00075">
    <property type="entry name" value="HATPase"/>
    <property type="match status" value="1"/>
</dbReference>
<feature type="repeat" description="TPR" evidence="4">
    <location>
        <begin position="75"/>
        <end position="108"/>
    </location>
</feature>
<evidence type="ECO:0000313" key="7">
    <source>
        <dbReference type="EMBL" id="MFN0256734.1"/>
    </source>
</evidence>
<organism evidence="7 8">
    <name type="scientific">Pedobacter ureilyticus</name>
    <dbReference type="NCBI Taxonomy" id="1393051"/>
    <lineage>
        <taxon>Bacteria</taxon>
        <taxon>Pseudomonadati</taxon>
        <taxon>Bacteroidota</taxon>
        <taxon>Sphingobacteriia</taxon>
        <taxon>Sphingobacteriales</taxon>
        <taxon>Sphingobacteriaceae</taxon>
        <taxon>Pedobacter</taxon>
    </lineage>
</organism>
<dbReference type="GO" id="GO:0005524">
    <property type="term" value="F:ATP binding"/>
    <property type="evidence" value="ECO:0007669"/>
    <property type="project" value="UniProtKB-KW"/>
</dbReference>
<keyword evidence="4" id="KW-0802">TPR repeat</keyword>
<dbReference type="SMART" id="SM00387">
    <property type="entry name" value="HATPase_c"/>
    <property type="match status" value="1"/>
</dbReference>
<dbReference type="RefSeq" id="WP_138723820.1">
    <property type="nucleotide sequence ID" value="NZ_SSHJ02000007.1"/>
</dbReference>
<evidence type="ECO:0000256" key="1">
    <source>
        <dbReference type="ARBA" id="ARBA00000085"/>
    </source>
</evidence>
<proteinExistence type="predicted"/>
<comment type="caution">
    <text evidence="7">The sequence shown here is derived from an EMBL/GenBank/DDBJ whole genome shotgun (WGS) entry which is preliminary data.</text>
</comment>
<dbReference type="InterPro" id="IPR036890">
    <property type="entry name" value="HATPase_C_sf"/>
</dbReference>
<dbReference type="EC" id="2.7.13.3" evidence="2"/>
<feature type="transmembrane region" description="Helical" evidence="5">
    <location>
        <begin position="6"/>
        <end position="25"/>
    </location>
</feature>
<evidence type="ECO:0000256" key="5">
    <source>
        <dbReference type="SAM" id="Phobius"/>
    </source>
</evidence>
<dbReference type="SUPFAM" id="SSF48452">
    <property type="entry name" value="TPR-like"/>
    <property type="match status" value="1"/>
</dbReference>
<evidence type="ECO:0000256" key="4">
    <source>
        <dbReference type="PROSITE-ProRule" id="PRU00339"/>
    </source>
</evidence>
<gene>
    <name evidence="7" type="ORF">E6A44_014185</name>
</gene>
<protein>
    <recommendedName>
        <fullName evidence="2">histidine kinase</fullName>
        <ecNumber evidence="2">2.7.13.3</ecNumber>
    </recommendedName>
</protein>
<dbReference type="CDD" id="cd00082">
    <property type="entry name" value="HisKA"/>
    <property type="match status" value="1"/>
</dbReference>
<feature type="transmembrane region" description="Helical" evidence="5">
    <location>
        <begin position="307"/>
        <end position="327"/>
    </location>
</feature>
<dbReference type="PROSITE" id="PS50005">
    <property type="entry name" value="TPR"/>
    <property type="match status" value="1"/>
</dbReference>
<keyword evidence="5" id="KW-1133">Transmembrane helix</keyword>
<dbReference type="Pfam" id="PF13181">
    <property type="entry name" value="TPR_8"/>
    <property type="match status" value="1"/>
</dbReference>
<dbReference type="InterPro" id="IPR003594">
    <property type="entry name" value="HATPase_dom"/>
</dbReference>
<evidence type="ECO:0000259" key="6">
    <source>
        <dbReference type="PROSITE" id="PS50109"/>
    </source>
</evidence>
<sequence length="595" mass="66057">MYCPLLRFIIFFLLFAGYPCLEIIARGQTVDTASQRRILVVAKENYNQGNYPEAMKAALAVYESASRADDKVMMADAGNMIGLVELAQGDAQVALNFFRRALRLNTNIGNKARVAANLLNIGLAHSDMKQLDSTVISLKKSLEVSRAQGLKNLVAMGRNHLGDTYLRLGNLGAAEIEFRHVLEDRGYQSDWENSFASTGMAQLCLERGDFAKAAAYAGRAYRLALASKAKWDASRALELSHKAYWGMGDAHKAYDRLLVFKTYTDSLFNADRERDLNGMRLRAKSFENENLQNHIQLVNQERRMEKLLIAFALVGLLLFAILAVLIYRRLRRTIINNRMLRAEKEATLLHSKVVESQNETLNMINRDHNRLFSIIGHDLRSPFASIERTLALFKSGDLDQGELIVLSEKLSAQLDTASGMLNSLLLWSANQMGGISFSPVAFDLCAKVEKVVQVAMIAASYKKIKLVHAPVNLPGVLGDADQVRIMIQNLVSNAIKFTPEGGMVKISYLVSLEHVDLLVEDNGIGISPEKLRSIFCGETEQVSTYGTSMEKGIGLGLHLVRDFAANNQISFSGSSEVGEGTTFVLRFHTVLRKGR</sequence>
<evidence type="ECO:0000313" key="8">
    <source>
        <dbReference type="Proteomes" id="UP001517247"/>
    </source>
</evidence>
<dbReference type="InterPro" id="IPR019734">
    <property type="entry name" value="TPR_rpt"/>
</dbReference>
<dbReference type="SUPFAM" id="SSF47384">
    <property type="entry name" value="Homodimeric domain of signal transducing histidine kinase"/>
    <property type="match status" value="1"/>
</dbReference>
<dbReference type="Proteomes" id="UP001517247">
    <property type="component" value="Unassembled WGS sequence"/>
</dbReference>
<dbReference type="PRINTS" id="PR00344">
    <property type="entry name" value="BCTRLSENSOR"/>
</dbReference>
<comment type="catalytic activity">
    <reaction evidence="1">
        <text>ATP + protein L-histidine = ADP + protein N-phospho-L-histidine.</text>
        <dbReference type="EC" id="2.7.13.3"/>
    </reaction>
</comment>
<dbReference type="Gene3D" id="1.10.287.130">
    <property type="match status" value="1"/>
</dbReference>
<dbReference type="InterPro" id="IPR003661">
    <property type="entry name" value="HisK_dim/P_dom"/>
</dbReference>
<dbReference type="PANTHER" id="PTHR43547:SF2">
    <property type="entry name" value="HYBRID SIGNAL TRANSDUCTION HISTIDINE KINASE C"/>
    <property type="match status" value="1"/>
</dbReference>
<dbReference type="InterPro" id="IPR005467">
    <property type="entry name" value="His_kinase_dom"/>
</dbReference>
<keyword evidence="5" id="KW-0472">Membrane</keyword>
<dbReference type="InterPro" id="IPR036097">
    <property type="entry name" value="HisK_dim/P_sf"/>
</dbReference>
<dbReference type="Gene3D" id="3.30.565.10">
    <property type="entry name" value="Histidine kinase-like ATPase, C-terminal domain"/>
    <property type="match status" value="1"/>
</dbReference>
<keyword evidence="3" id="KW-0597">Phosphoprotein</keyword>
<keyword evidence="7" id="KW-0547">Nucleotide-binding</keyword>
<dbReference type="Gene3D" id="1.25.40.10">
    <property type="entry name" value="Tetratricopeptide repeat domain"/>
    <property type="match status" value="1"/>
</dbReference>
<keyword evidence="7" id="KW-0067">ATP-binding</keyword>
<dbReference type="Pfam" id="PF02518">
    <property type="entry name" value="HATPase_c"/>
    <property type="match status" value="1"/>
</dbReference>
<dbReference type="InterPro" id="IPR011990">
    <property type="entry name" value="TPR-like_helical_dom_sf"/>
</dbReference>